<dbReference type="PROSITE" id="PS00108">
    <property type="entry name" value="PROTEIN_KINASE_ST"/>
    <property type="match status" value="1"/>
</dbReference>
<dbReference type="GO" id="GO:0007059">
    <property type="term" value="P:chromosome segregation"/>
    <property type="evidence" value="ECO:0007669"/>
    <property type="project" value="TreeGrafter"/>
</dbReference>
<dbReference type="FunFam" id="3.30.200.20:FF:000131">
    <property type="entry name" value="Dual specificity protein kinase TTK"/>
    <property type="match status" value="1"/>
</dbReference>
<evidence type="ECO:0000313" key="9">
    <source>
        <dbReference type="Proteomes" id="UP001209540"/>
    </source>
</evidence>
<dbReference type="InterPro" id="IPR011009">
    <property type="entry name" value="Kinase-like_dom_sf"/>
</dbReference>
<proteinExistence type="predicted"/>
<dbReference type="InterPro" id="IPR008271">
    <property type="entry name" value="Ser/Thr_kinase_AS"/>
</dbReference>
<dbReference type="AlphaFoldDB" id="A0AAD5K1N6"/>
<dbReference type="GO" id="GO:0005524">
    <property type="term" value="F:ATP binding"/>
    <property type="evidence" value="ECO:0007669"/>
    <property type="project" value="UniProtKB-KW"/>
</dbReference>
<dbReference type="GO" id="GO:0033316">
    <property type="term" value="P:meiotic spindle assembly checkpoint signaling"/>
    <property type="evidence" value="ECO:0007669"/>
    <property type="project" value="TreeGrafter"/>
</dbReference>
<dbReference type="SUPFAM" id="SSF56112">
    <property type="entry name" value="Protein kinase-like (PK-like)"/>
    <property type="match status" value="1"/>
</dbReference>
<evidence type="ECO:0000259" key="7">
    <source>
        <dbReference type="PROSITE" id="PS50011"/>
    </source>
</evidence>
<dbReference type="Gene3D" id="3.30.200.20">
    <property type="entry name" value="Phosphorylase Kinase, domain 1"/>
    <property type="match status" value="1"/>
</dbReference>
<dbReference type="Pfam" id="PF00069">
    <property type="entry name" value="Pkinase"/>
    <property type="match status" value="1"/>
</dbReference>
<sequence>MPVTSAIKRRSEEHPFIVNNNKILKQEHRHYPNSPPPPPPRTPQPSTSVSSPTPSPTPPSITESPWDTITICGKLYYQVHLIKTGGSSRVYKVLCKETGSIFAMKDIQMGRIDASKFDSYVEEVTLLQQLQGNGCVIRLHDFEMDKRTLKLRMLFEYGDTDLASYIHKNKLDVYDIRHFWRKMVEATRLLHARKIVHSDLKPGNFVIVRGKVKIIDFGIAKAISDGTVNIKRQTINGTPNYIAPEALSDLFECNQHRFMREEDEDEDDEFKRELYKVGPPADIWALGIILYQMVYGNTPFHNHPNKDNAIRNEPVNFPPKSRNGEHIPPELENAMEWCLKKEAKDRPTAEQLLRHQFLRS</sequence>
<dbReference type="GO" id="GO:0000776">
    <property type="term" value="C:kinetochore"/>
    <property type="evidence" value="ECO:0007669"/>
    <property type="project" value="TreeGrafter"/>
</dbReference>
<comment type="caution">
    <text evidence="8">The sequence shown here is derived from an EMBL/GenBank/DDBJ whole genome shotgun (WGS) entry which is preliminary data.</text>
</comment>
<dbReference type="GO" id="GO:0005634">
    <property type="term" value="C:nucleus"/>
    <property type="evidence" value="ECO:0007669"/>
    <property type="project" value="TreeGrafter"/>
</dbReference>
<reference evidence="8" key="2">
    <citation type="submission" date="2023-02" db="EMBL/GenBank/DDBJ databases">
        <authorList>
            <consortium name="DOE Joint Genome Institute"/>
            <person name="Mondo S.J."/>
            <person name="Chang Y."/>
            <person name="Wang Y."/>
            <person name="Ahrendt S."/>
            <person name="Andreopoulos W."/>
            <person name="Barry K."/>
            <person name="Beard J."/>
            <person name="Benny G.L."/>
            <person name="Blankenship S."/>
            <person name="Bonito G."/>
            <person name="Cuomo C."/>
            <person name="Desiro A."/>
            <person name="Gervers K.A."/>
            <person name="Hundley H."/>
            <person name="Kuo A."/>
            <person name="LaButti K."/>
            <person name="Lang B.F."/>
            <person name="Lipzen A."/>
            <person name="O'Donnell K."/>
            <person name="Pangilinan J."/>
            <person name="Reynolds N."/>
            <person name="Sandor L."/>
            <person name="Smith M.W."/>
            <person name="Tsang A."/>
            <person name="Grigoriev I.V."/>
            <person name="Stajich J.E."/>
            <person name="Spatafora J.W."/>
        </authorList>
    </citation>
    <scope>NUCLEOTIDE SEQUENCE</scope>
    <source>
        <strain evidence="8">RSA 2281</strain>
    </source>
</reference>
<dbReference type="PANTHER" id="PTHR22974">
    <property type="entry name" value="MIXED LINEAGE PROTEIN KINASE"/>
    <property type="match status" value="1"/>
</dbReference>
<feature type="compositionally biased region" description="Pro residues" evidence="6">
    <location>
        <begin position="33"/>
        <end position="43"/>
    </location>
</feature>
<keyword evidence="3" id="KW-0547">Nucleotide-binding</keyword>
<dbReference type="Gene3D" id="1.10.510.10">
    <property type="entry name" value="Transferase(Phosphotransferase) domain 1"/>
    <property type="match status" value="1"/>
</dbReference>
<keyword evidence="9" id="KW-1185">Reference proteome</keyword>
<dbReference type="PANTHER" id="PTHR22974:SF21">
    <property type="entry name" value="DUAL SPECIFICITY PROTEIN KINASE TTK"/>
    <property type="match status" value="1"/>
</dbReference>
<keyword evidence="5" id="KW-0067">ATP-binding</keyword>
<evidence type="ECO:0000256" key="1">
    <source>
        <dbReference type="ARBA" id="ARBA00022527"/>
    </source>
</evidence>
<evidence type="ECO:0000256" key="4">
    <source>
        <dbReference type="ARBA" id="ARBA00022777"/>
    </source>
</evidence>
<dbReference type="SMART" id="SM00220">
    <property type="entry name" value="S_TKc"/>
    <property type="match status" value="1"/>
</dbReference>
<dbReference type="GO" id="GO:0004674">
    <property type="term" value="F:protein serine/threonine kinase activity"/>
    <property type="evidence" value="ECO:0007669"/>
    <property type="project" value="UniProtKB-KW"/>
</dbReference>
<evidence type="ECO:0000256" key="3">
    <source>
        <dbReference type="ARBA" id="ARBA00022741"/>
    </source>
</evidence>
<keyword evidence="2" id="KW-0808">Transferase</keyword>
<dbReference type="Proteomes" id="UP001209540">
    <property type="component" value="Unassembled WGS sequence"/>
</dbReference>
<evidence type="ECO:0000256" key="2">
    <source>
        <dbReference type="ARBA" id="ARBA00022679"/>
    </source>
</evidence>
<reference evidence="8" key="1">
    <citation type="journal article" date="2022" name="IScience">
        <title>Evolution of zygomycete secretomes and the origins of terrestrial fungal ecologies.</title>
        <authorList>
            <person name="Chang Y."/>
            <person name="Wang Y."/>
            <person name="Mondo S."/>
            <person name="Ahrendt S."/>
            <person name="Andreopoulos W."/>
            <person name="Barry K."/>
            <person name="Beard J."/>
            <person name="Benny G.L."/>
            <person name="Blankenship S."/>
            <person name="Bonito G."/>
            <person name="Cuomo C."/>
            <person name="Desiro A."/>
            <person name="Gervers K.A."/>
            <person name="Hundley H."/>
            <person name="Kuo A."/>
            <person name="LaButti K."/>
            <person name="Lang B.F."/>
            <person name="Lipzen A."/>
            <person name="O'Donnell K."/>
            <person name="Pangilinan J."/>
            <person name="Reynolds N."/>
            <person name="Sandor L."/>
            <person name="Smith M.E."/>
            <person name="Tsang A."/>
            <person name="Grigoriev I.V."/>
            <person name="Stajich J.E."/>
            <person name="Spatafora J.W."/>
        </authorList>
    </citation>
    <scope>NUCLEOTIDE SEQUENCE</scope>
    <source>
        <strain evidence="8">RSA 2281</strain>
    </source>
</reference>
<dbReference type="InterPro" id="IPR000719">
    <property type="entry name" value="Prot_kinase_dom"/>
</dbReference>
<protein>
    <submittedName>
        <fullName evidence="8">Kinase-like domain-containing protein</fullName>
    </submittedName>
</protein>
<gene>
    <name evidence="8" type="ORF">BDA99DRAFT_523569</name>
</gene>
<feature type="region of interest" description="Disordered" evidence="6">
    <location>
        <begin position="1"/>
        <end position="63"/>
    </location>
</feature>
<organism evidence="8 9">
    <name type="scientific">Phascolomyces articulosus</name>
    <dbReference type="NCBI Taxonomy" id="60185"/>
    <lineage>
        <taxon>Eukaryota</taxon>
        <taxon>Fungi</taxon>
        <taxon>Fungi incertae sedis</taxon>
        <taxon>Mucoromycota</taxon>
        <taxon>Mucoromycotina</taxon>
        <taxon>Mucoromycetes</taxon>
        <taxon>Mucorales</taxon>
        <taxon>Lichtheimiaceae</taxon>
        <taxon>Phascolomyces</taxon>
    </lineage>
</organism>
<accession>A0AAD5K1N6</accession>
<dbReference type="GO" id="GO:0007094">
    <property type="term" value="P:mitotic spindle assembly checkpoint signaling"/>
    <property type="evidence" value="ECO:0007669"/>
    <property type="project" value="TreeGrafter"/>
</dbReference>
<dbReference type="GO" id="GO:0034501">
    <property type="term" value="P:protein localization to kinetochore"/>
    <property type="evidence" value="ECO:0007669"/>
    <property type="project" value="TreeGrafter"/>
</dbReference>
<dbReference type="EMBL" id="JAIXMP010000034">
    <property type="protein sequence ID" value="KAI9249757.1"/>
    <property type="molecule type" value="Genomic_DNA"/>
</dbReference>
<dbReference type="PROSITE" id="PS50011">
    <property type="entry name" value="PROTEIN_KINASE_DOM"/>
    <property type="match status" value="1"/>
</dbReference>
<evidence type="ECO:0000256" key="5">
    <source>
        <dbReference type="ARBA" id="ARBA00022840"/>
    </source>
</evidence>
<evidence type="ECO:0000256" key="6">
    <source>
        <dbReference type="SAM" id="MobiDB-lite"/>
    </source>
</evidence>
<name>A0AAD5K1N6_9FUNG</name>
<keyword evidence="4 8" id="KW-0418">Kinase</keyword>
<feature type="domain" description="Protein kinase" evidence="7">
    <location>
        <begin position="76"/>
        <end position="358"/>
    </location>
</feature>
<evidence type="ECO:0000313" key="8">
    <source>
        <dbReference type="EMBL" id="KAI9249757.1"/>
    </source>
</evidence>
<keyword evidence="1" id="KW-0723">Serine/threonine-protein kinase</keyword>
<dbReference type="GO" id="GO:0004712">
    <property type="term" value="F:protein serine/threonine/tyrosine kinase activity"/>
    <property type="evidence" value="ECO:0007669"/>
    <property type="project" value="TreeGrafter"/>
</dbReference>